<evidence type="ECO:0000259" key="19">
    <source>
        <dbReference type="PROSITE" id="PS51098"/>
    </source>
</evidence>
<evidence type="ECO:0000313" key="24">
    <source>
        <dbReference type="Proteomes" id="UP000051751"/>
    </source>
</evidence>
<feature type="domain" description="PTS EIIC type-1" evidence="20">
    <location>
        <begin position="288"/>
        <end position="653"/>
    </location>
</feature>
<comment type="catalytic activity">
    <reaction evidence="13">
        <text>N(pros)-phospho-L-histidyl-[protein](out) + sucrose = sucrose 6(G)-phosphate(in) + L-histidyl-[protein]</text>
        <dbReference type="Rhea" id="RHEA:49236"/>
        <dbReference type="Rhea" id="RHEA-COMP:9745"/>
        <dbReference type="Rhea" id="RHEA-COMP:9746"/>
        <dbReference type="ChEBI" id="CHEBI:17992"/>
        <dbReference type="ChEBI" id="CHEBI:29979"/>
        <dbReference type="ChEBI" id="CHEBI:64837"/>
        <dbReference type="ChEBI" id="CHEBI:91002"/>
        <dbReference type="EC" id="2.7.1.211"/>
    </reaction>
</comment>
<evidence type="ECO:0000256" key="10">
    <source>
        <dbReference type="ARBA" id="ARBA00023136"/>
    </source>
</evidence>
<keyword evidence="10 17" id="KW-0472">Membrane</keyword>
<dbReference type="GO" id="GO:0005886">
    <property type="term" value="C:plasma membrane"/>
    <property type="evidence" value="ECO:0007669"/>
    <property type="project" value="UniProtKB-SubCell"/>
</dbReference>
<feature type="transmembrane region" description="Helical" evidence="17">
    <location>
        <begin position="279"/>
        <end position="307"/>
    </location>
</feature>
<evidence type="ECO:0000313" key="23">
    <source>
        <dbReference type="Proteomes" id="UP000051645"/>
    </source>
</evidence>
<sequence>MAKTATLYAPITGKAIDITEVADPTFAKKMIGDGFGIQPTDTKVVAPVTGSVELVAGTKHAIGFRTDDGMEVLVHLGIDTVEMNGAPFTISIKEGDAVTEGQPIGTMDIDMIKKAGKSTDVMTVITNTKDVVDKLEAKQGDVTAGEAVATVTLKDAMAAATDEKVSTKPKKGEGKYDELAKQIVKDVGGPENVSSVIHCITRVRFYLKDDNKANDDAIKNLDGVIDVAKAGGQYQVVIGPGVADVYDAVVKQLGPGFGDQSQQAAAPKRKAPKGFFPKIGFYLSSLIGVITASMMPIIGLLAAAGILKGFLSLATSFKWISATSTTYTIINAMGDATFYFLPILVGFTAAKRLGANQIIVAVIGGVLAYPTIIKLSATTGNIVFGVGMNATFFGIPLHVASYTYSIFPMIAAAWMASVLEPWLKKHISASVSMIVNPLLEVFLVSAAVLIIVGPVISLISAGIADGLVAVYKASPAISGLIIGGFYQCLVIFGLHWAVIPIVASQIATTGHSMINAIISATMVAQSGAVLAVFFKTHDQKLKQLAGASTLSAFSGITEPAMYGINLKYGKCFVTASIGGAVGGFLTGLLHVNMWGFAGSFIGFASFINPKGLDSSFWGFWIASLSALAVSFVLTWMFGFNESKAGNSHKGVKKVRLGSREPAIK</sequence>
<comment type="subcellular location">
    <subcellularLocation>
        <location evidence="1">Cell membrane</location>
        <topology evidence="1">Multi-pass membrane protein</topology>
    </subcellularLocation>
</comment>
<dbReference type="InterPro" id="IPR001996">
    <property type="entry name" value="PTS_IIB_1"/>
</dbReference>
<protein>
    <recommendedName>
        <fullName evidence="14">PTS system sucrose-specific EIIBCA component</fullName>
        <ecNumber evidence="11">2.7.1.211</ecNumber>
    </recommendedName>
    <alternativeName>
        <fullName evidence="15">EIIBCA-Scr</fullName>
    </alternativeName>
</protein>
<feature type="transmembrane region" description="Helical" evidence="17">
    <location>
        <begin position="319"/>
        <end position="341"/>
    </location>
</feature>
<dbReference type="OrthoDB" id="9769191at2"/>
<evidence type="ECO:0000256" key="11">
    <source>
        <dbReference type="ARBA" id="ARBA00044053"/>
    </source>
</evidence>
<keyword evidence="3" id="KW-1003">Cell membrane</keyword>
<feature type="transmembrane region" description="Helical" evidence="17">
    <location>
        <begin position="353"/>
        <end position="373"/>
    </location>
</feature>
<dbReference type="InterPro" id="IPR018113">
    <property type="entry name" value="PTrfase_EIIB_Cys"/>
</dbReference>
<dbReference type="RefSeq" id="WP_057771263.1">
    <property type="nucleotide sequence ID" value="NZ_JQAT01000001.1"/>
</dbReference>
<dbReference type="InterPro" id="IPR003352">
    <property type="entry name" value="PTS_EIIC"/>
</dbReference>
<evidence type="ECO:0000256" key="7">
    <source>
        <dbReference type="ARBA" id="ARBA00022692"/>
    </source>
</evidence>
<dbReference type="Pfam" id="PF00358">
    <property type="entry name" value="PTS_EIIA_1"/>
    <property type="match status" value="1"/>
</dbReference>
<evidence type="ECO:0000256" key="8">
    <source>
        <dbReference type="ARBA" id="ARBA00022777"/>
    </source>
</evidence>
<dbReference type="EMBL" id="JQAT01000001">
    <property type="protein sequence ID" value="KRN29255.1"/>
    <property type="molecule type" value="Genomic_DNA"/>
</dbReference>
<feature type="domain" description="PTS EIIB type-1" evidence="19">
    <location>
        <begin position="177"/>
        <end position="259"/>
    </location>
</feature>
<dbReference type="GO" id="GO:0009401">
    <property type="term" value="P:phosphoenolpyruvate-dependent sugar phosphotransferase system"/>
    <property type="evidence" value="ECO:0007669"/>
    <property type="project" value="UniProtKB-KW"/>
</dbReference>
<dbReference type="PANTHER" id="PTHR30175:SF1">
    <property type="entry name" value="PTS SYSTEM ARBUTIN-, CELLOBIOSE-, AND SALICIN-SPECIFIC EIIBC COMPONENT-RELATED"/>
    <property type="match status" value="1"/>
</dbReference>
<dbReference type="InterPro" id="IPR011055">
    <property type="entry name" value="Dup_hybrid_motif"/>
</dbReference>
<dbReference type="Pfam" id="PF00367">
    <property type="entry name" value="PTS_EIIB"/>
    <property type="match status" value="1"/>
</dbReference>
<keyword evidence="8" id="KW-0418">Kinase</keyword>
<dbReference type="PROSITE" id="PS51103">
    <property type="entry name" value="PTS_EIIC_TYPE_1"/>
    <property type="match status" value="1"/>
</dbReference>
<comment type="function">
    <text evidence="12">The phosphoenolpyruvate-dependent sugar phosphotransferase system (sugar PTS), a major carbohydrate active transport system, catalyzes the phosphorylation of incoming sugar substrates concomitantly with their translocation across the cell membrane. This system is involved in sucrose transport.</text>
</comment>
<dbReference type="GO" id="GO:0090589">
    <property type="term" value="F:protein-phosphocysteine-trehalose phosphotransferase system transporter activity"/>
    <property type="evidence" value="ECO:0007669"/>
    <property type="project" value="TreeGrafter"/>
</dbReference>
<comment type="caution">
    <text evidence="21">The sequence shown here is derived from an EMBL/GenBank/DDBJ whole genome shotgun (WGS) entry which is preliminary data.</text>
</comment>
<dbReference type="FunFam" id="2.70.70.10:FF:000001">
    <property type="entry name" value="PTS system glucose-specific IIA component"/>
    <property type="match status" value="1"/>
</dbReference>
<dbReference type="CDD" id="cd00212">
    <property type="entry name" value="PTS_IIB_glc"/>
    <property type="match status" value="1"/>
</dbReference>
<keyword evidence="5" id="KW-0808">Transferase</keyword>
<dbReference type="PROSITE" id="PS51093">
    <property type="entry name" value="PTS_EIIA_TYPE_1"/>
    <property type="match status" value="1"/>
</dbReference>
<evidence type="ECO:0000313" key="21">
    <source>
        <dbReference type="EMBL" id="KRN29255.1"/>
    </source>
</evidence>
<evidence type="ECO:0000259" key="20">
    <source>
        <dbReference type="PROSITE" id="PS51103"/>
    </source>
</evidence>
<feature type="transmembrane region" description="Helical" evidence="17">
    <location>
        <begin position="617"/>
        <end position="639"/>
    </location>
</feature>
<dbReference type="Gene3D" id="3.30.1360.60">
    <property type="entry name" value="Glucose permease domain IIB"/>
    <property type="match status" value="1"/>
</dbReference>
<evidence type="ECO:0000256" key="13">
    <source>
        <dbReference type="ARBA" id="ARBA00048931"/>
    </source>
</evidence>
<dbReference type="InterPro" id="IPR001127">
    <property type="entry name" value="PTS_EIIA_1_perm"/>
</dbReference>
<feature type="transmembrane region" description="Helical" evidence="17">
    <location>
        <begin position="480"/>
        <end position="507"/>
    </location>
</feature>
<evidence type="ECO:0000259" key="18">
    <source>
        <dbReference type="PROSITE" id="PS51093"/>
    </source>
</evidence>
<dbReference type="Proteomes" id="UP000051751">
    <property type="component" value="Unassembled WGS sequence"/>
</dbReference>
<dbReference type="STRING" id="81857.IV38_GL000137"/>
<dbReference type="EC" id="2.7.1.211" evidence="11"/>
<keyword evidence="2" id="KW-0813">Transport</keyword>
<dbReference type="GO" id="GO:0015771">
    <property type="term" value="P:trehalose transport"/>
    <property type="evidence" value="ECO:0007669"/>
    <property type="project" value="TreeGrafter"/>
</dbReference>
<organism evidence="21 24">
    <name type="scientific">Lactobacillus selangorensis</name>
    <dbReference type="NCBI Taxonomy" id="81857"/>
    <lineage>
        <taxon>Bacteria</taxon>
        <taxon>Bacillati</taxon>
        <taxon>Bacillota</taxon>
        <taxon>Bacilli</taxon>
        <taxon>Lactobacillales</taxon>
        <taxon>Lactobacillaceae</taxon>
        <taxon>Lactobacillus</taxon>
    </lineage>
</organism>
<evidence type="ECO:0000256" key="14">
    <source>
        <dbReference type="ARBA" id="ARBA00074554"/>
    </source>
</evidence>
<evidence type="ECO:0000256" key="9">
    <source>
        <dbReference type="ARBA" id="ARBA00022989"/>
    </source>
</evidence>
<dbReference type="EMBL" id="JQAZ01000012">
    <property type="protein sequence ID" value="KRN29787.1"/>
    <property type="molecule type" value="Genomic_DNA"/>
</dbReference>
<evidence type="ECO:0000256" key="16">
    <source>
        <dbReference type="PROSITE-ProRule" id="PRU00421"/>
    </source>
</evidence>
<feature type="transmembrane region" description="Helical" evidence="17">
    <location>
        <begin position="513"/>
        <end position="534"/>
    </location>
</feature>
<evidence type="ECO:0000256" key="17">
    <source>
        <dbReference type="SAM" id="Phobius"/>
    </source>
</evidence>
<dbReference type="AlphaFoldDB" id="A0A0R2FUU2"/>
<evidence type="ECO:0000256" key="12">
    <source>
        <dbReference type="ARBA" id="ARBA00045139"/>
    </source>
</evidence>
<feature type="transmembrane region" description="Helical" evidence="17">
    <location>
        <begin position="443"/>
        <end position="468"/>
    </location>
</feature>
<dbReference type="InterPro" id="IPR050558">
    <property type="entry name" value="PTS_Sugar-Specific_Components"/>
</dbReference>
<keyword evidence="9 17" id="KW-1133">Transmembrane helix</keyword>
<keyword evidence="6" id="KW-0598">Phosphotransferase system</keyword>
<gene>
    <name evidence="21" type="ORF">IV38_GL000137</name>
    <name evidence="22" type="ORF">IV40_GL000588</name>
</gene>
<dbReference type="SUPFAM" id="SSF51261">
    <property type="entry name" value="Duplicated hybrid motif"/>
    <property type="match status" value="1"/>
</dbReference>
<feature type="active site" description="Phosphocysteine intermediate; for EIIB activity" evidence="16">
    <location>
        <position position="199"/>
    </location>
</feature>
<proteinExistence type="predicted"/>
<dbReference type="PATRIC" id="fig|81857.3.peg.142"/>
<evidence type="ECO:0000256" key="3">
    <source>
        <dbReference type="ARBA" id="ARBA00022475"/>
    </source>
</evidence>
<dbReference type="InterPro" id="IPR013013">
    <property type="entry name" value="PTS_EIIC_1"/>
</dbReference>
<feature type="domain" description="PTS EIIA type-1" evidence="18">
    <location>
        <begin position="23"/>
        <end position="127"/>
    </location>
</feature>
<dbReference type="PROSITE" id="PS51098">
    <property type="entry name" value="PTS_EIIB_TYPE_1"/>
    <property type="match status" value="1"/>
</dbReference>
<dbReference type="PROSITE" id="PS01035">
    <property type="entry name" value="PTS_EIIB_TYPE_1_CYS"/>
    <property type="match status" value="1"/>
</dbReference>
<dbReference type="FunFam" id="3.30.1360.60:FF:000001">
    <property type="entry name" value="PTS system glucose-specific IIBC component PtsG"/>
    <property type="match status" value="1"/>
</dbReference>
<dbReference type="GO" id="GO:0008982">
    <property type="term" value="F:protein-N(PI)-phosphohistidine-sugar phosphotransferase activity"/>
    <property type="evidence" value="ECO:0007669"/>
    <property type="project" value="InterPro"/>
</dbReference>
<evidence type="ECO:0000256" key="5">
    <source>
        <dbReference type="ARBA" id="ARBA00022679"/>
    </source>
</evidence>
<feature type="transmembrane region" description="Helical" evidence="17">
    <location>
        <begin position="379"/>
        <end position="399"/>
    </location>
</feature>
<dbReference type="Proteomes" id="UP000051645">
    <property type="component" value="Unassembled WGS sequence"/>
</dbReference>
<dbReference type="Pfam" id="PF02378">
    <property type="entry name" value="PTS_EIIC"/>
    <property type="match status" value="1"/>
</dbReference>
<dbReference type="GO" id="GO:0016301">
    <property type="term" value="F:kinase activity"/>
    <property type="evidence" value="ECO:0007669"/>
    <property type="project" value="UniProtKB-KW"/>
</dbReference>
<evidence type="ECO:0000256" key="15">
    <source>
        <dbReference type="ARBA" id="ARBA00081008"/>
    </source>
</evidence>
<reference evidence="23 24" key="1">
    <citation type="journal article" date="2015" name="Genome Announc.">
        <title>Expanding the biotechnology potential of lactobacilli through comparative genomics of 213 strains and associated genera.</title>
        <authorList>
            <person name="Sun Z."/>
            <person name="Harris H.M."/>
            <person name="McCann A."/>
            <person name="Guo C."/>
            <person name="Argimon S."/>
            <person name="Zhang W."/>
            <person name="Yang X."/>
            <person name="Jeffery I.B."/>
            <person name="Cooney J.C."/>
            <person name="Kagawa T.F."/>
            <person name="Liu W."/>
            <person name="Song Y."/>
            <person name="Salvetti E."/>
            <person name="Wrobel A."/>
            <person name="Rasinkangas P."/>
            <person name="Parkhill J."/>
            <person name="Rea M.C."/>
            <person name="O'Sullivan O."/>
            <person name="Ritari J."/>
            <person name="Douillard F.P."/>
            <person name="Paul Ross R."/>
            <person name="Yang R."/>
            <person name="Briner A.E."/>
            <person name="Felis G.E."/>
            <person name="de Vos W.M."/>
            <person name="Barrangou R."/>
            <person name="Klaenhammer T.R."/>
            <person name="Caufield P.W."/>
            <person name="Cui Y."/>
            <person name="Zhang H."/>
            <person name="O'Toole P.W."/>
        </authorList>
    </citation>
    <scope>NUCLEOTIDE SEQUENCE [LARGE SCALE GENOMIC DNA]</scope>
    <source>
        <strain evidence="21 24">ATCC BAA-66</strain>
        <strain evidence="22 23">DSM 13344</strain>
    </source>
</reference>
<evidence type="ECO:0000256" key="6">
    <source>
        <dbReference type="ARBA" id="ARBA00022683"/>
    </source>
</evidence>
<evidence type="ECO:0000256" key="2">
    <source>
        <dbReference type="ARBA" id="ARBA00022448"/>
    </source>
</evidence>
<evidence type="ECO:0000256" key="1">
    <source>
        <dbReference type="ARBA" id="ARBA00004651"/>
    </source>
</evidence>
<dbReference type="Gene3D" id="2.70.70.10">
    <property type="entry name" value="Glucose Permease (Domain IIA)"/>
    <property type="match status" value="1"/>
</dbReference>
<feature type="transmembrane region" description="Helical" evidence="17">
    <location>
        <begin position="571"/>
        <end position="597"/>
    </location>
</feature>
<evidence type="ECO:0000313" key="22">
    <source>
        <dbReference type="EMBL" id="KRN29787.1"/>
    </source>
</evidence>
<dbReference type="SUPFAM" id="SSF55604">
    <property type="entry name" value="Glucose permease domain IIB"/>
    <property type="match status" value="1"/>
</dbReference>
<keyword evidence="23" id="KW-1185">Reference proteome</keyword>
<dbReference type="InterPro" id="IPR036878">
    <property type="entry name" value="Glu_permease_IIB"/>
</dbReference>
<keyword evidence="7 17" id="KW-0812">Transmembrane</keyword>
<name>A0A0R2FUU2_9LACO</name>
<evidence type="ECO:0000256" key="4">
    <source>
        <dbReference type="ARBA" id="ARBA00022597"/>
    </source>
</evidence>
<dbReference type="PROSITE" id="PS00371">
    <property type="entry name" value="PTS_EIIA_TYPE_1_HIS"/>
    <property type="match status" value="1"/>
</dbReference>
<dbReference type="NCBIfam" id="TIGR00830">
    <property type="entry name" value="PTBA"/>
    <property type="match status" value="1"/>
</dbReference>
<keyword evidence="4" id="KW-0762">Sugar transport</keyword>
<dbReference type="PANTHER" id="PTHR30175">
    <property type="entry name" value="PHOSPHOTRANSFERASE SYSTEM TRANSPORT PROTEIN"/>
    <property type="match status" value="1"/>
</dbReference>
<accession>A0A0R2FUU2</accession>